<dbReference type="Gene3D" id="1.20.5.4130">
    <property type="match status" value="1"/>
</dbReference>
<dbReference type="InterPro" id="IPR027417">
    <property type="entry name" value="P-loop_NTPase"/>
</dbReference>
<accession>A0ABQ9L9G3</accession>
<feature type="domain" description="Disease resistance protein winged helix" evidence="8">
    <location>
        <begin position="433"/>
        <end position="500"/>
    </location>
</feature>
<feature type="domain" description="R13L1/DRL21-like LRR repeat region" evidence="9">
    <location>
        <begin position="1032"/>
        <end position="1097"/>
    </location>
</feature>
<evidence type="ECO:0000259" key="8">
    <source>
        <dbReference type="Pfam" id="PF23559"/>
    </source>
</evidence>
<organism evidence="10 11">
    <name type="scientific">Hevea brasiliensis</name>
    <name type="common">Para rubber tree</name>
    <name type="synonym">Siphonia brasiliensis</name>
    <dbReference type="NCBI Taxonomy" id="3981"/>
    <lineage>
        <taxon>Eukaryota</taxon>
        <taxon>Viridiplantae</taxon>
        <taxon>Streptophyta</taxon>
        <taxon>Embryophyta</taxon>
        <taxon>Tracheophyta</taxon>
        <taxon>Spermatophyta</taxon>
        <taxon>Magnoliopsida</taxon>
        <taxon>eudicotyledons</taxon>
        <taxon>Gunneridae</taxon>
        <taxon>Pentapetalae</taxon>
        <taxon>rosids</taxon>
        <taxon>fabids</taxon>
        <taxon>Malpighiales</taxon>
        <taxon>Euphorbiaceae</taxon>
        <taxon>Crotonoideae</taxon>
        <taxon>Micrandreae</taxon>
        <taxon>Hevea</taxon>
    </lineage>
</organism>
<dbReference type="Pfam" id="PF25019">
    <property type="entry name" value="LRR_R13L1-DRL21"/>
    <property type="match status" value="2"/>
</dbReference>
<dbReference type="Gene3D" id="3.40.50.300">
    <property type="entry name" value="P-loop containing nucleotide triphosphate hydrolases"/>
    <property type="match status" value="1"/>
</dbReference>
<dbReference type="InterPro" id="IPR032675">
    <property type="entry name" value="LRR_dom_sf"/>
</dbReference>
<dbReference type="Pfam" id="PF18052">
    <property type="entry name" value="Rx_N"/>
    <property type="match status" value="1"/>
</dbReference>
<keyword evidence="11" id="KW-1185">Reference proteome</keyword>
<dbReference type="CDD" id="cd14798">
    <property type="entry name" value="RX-CC_like"/>
    <property type="match status" value="1"/>
</dbReference>
<dbReference type="Gene3D" id="3.80.10.10">
    <property type="entry name" value="Ribonuclease Inhibitor"/>
    <property type="match status" value="2"/>
</dbReference>
<dbReference type="Pfam" id="PF00931">
    <property type="entry name" value="NB-ARC"/>
    <property type="match status" value="1"/>
</dbReference>
<dbReference type="Pfam" id="PF23559">
    <property type="entry name" value="WHD_DRP"/>
    <property type="match status" value="1"/>
</dbReference>
<feature type="domain" description="NB-ARC" evidence="6">
    <location>
        <begin position="177"/>
        <end position="350"/>
    </location>
</feature>
<name>A0ABQ9L9G3_HEVBR</name>
<keyword evidence="1" id="KW-0433">Leucine-rich repeat</keyword>
<dbReference type="EMBL" id="JARPOI010000014">
    <property type="protein sequence ID" value="KAJ9160413.1"/>
    <property type="molecule type" value="Genomic_DNA"/>
</dbReference>
<evidence type="ECO:0000259" key="9">
    <source>
        <dbReference type="Pfam" id="PF25019"/>
    </source>
</evidence>
<keyword evidence="3" id="KW-0547">Nucleotide-binding</keyword>
<proteinExistence type="predicted"/>
<evidence type="ECO:0000256" key="1">
    <source>
        <dbReference type="ARBA" id="ARBA00022614"/>
    </source>
</evidence>
<dbReference type="InterPro" id="IPR036388">
    <property type="entry name" value="WH-like_DNA-bd_sf"/>
</dbReference>
<evidence type="ECO:0000256" key="3">
    <source>
        <dbReference type="ARBA" id="ARBA00022741"/>
    </source>
</evidence>
<dbReference type="InterPro" id="IPR056789">
    <property type="entry name" value="LRR_R13L1-DRL21"/>
</dbReference>
<dbReference type="PRINTS" id="PR00364">
    <property type="entry name" value="DISEASERSIST"/>
</dbReference>
<sequence length="1154" mass="131782">MAEMILSFVVEAALSRVSSLMANEIISAWKLNDEFKGLQDSLTMIRDVLQDAEEQQTEKESVKRWLKKLKEVAYDAEDVFDELAYENLRRKVEMPDQPGMEVRNFFSFSEGIRYVKKVALHVKMAHKVRKVNESLNKIKNEAMGFGLQVSSSDRKMPQIDLDRLTDSVLDNPVVGREADVSKIVNLLSRSCDQQVLTIVPIVGMGGLGKTVLAKLVCQEVIEKKLFDLKIWVCVSDNFDEQRILGEMLQTLNANMGGMTNKDAILQQLEKALESKKFLLVLDDVWNNERDRWDELKTRLIRISTSKGNAILVTTRTEEVASIVETSTHYRHKLGWLSDDECWSIMKERALRSGRKSIPTDLEDIGREIAEKCGGVPLAAKVLGGTMGFKMDKEEWLSIRNSNVLSKGNVESILKLSFDHLPSHLKSCFAYCSVFPKDTQIEKEQLIRLWMAEGLVGISNEDEANKYFNALVQNSFFQDVERDEYENVRWCKMHDLVHDLALSLSNSETLTLENCSVVDDISCIRRSYVDRQNATILMEFPTGGAKKLRSLLMKDIEFDGSWKLKSLRALHFMSSYDIKELPSSVGKLKLLRYLNISFTNIEVLPEFISELYYLQTLRFLKCRSLTVVPRNKMCNLISLRHLDFDNQSHMPSKVGRLTCLQTLSLFVVGPNRGGSIQELECLNQISGELVINHLEEVRDKAEAQKSNLQEKTKLKALTFEWSDVIESSSSNNDEEVLEGLEPHPNIERIKIKNYRGEKFPPWLYKMKITSDSVTVFDNLVELQLLESRCCKKLPRLGHLPRLKMLKIEKMNMIRRIENEFYGIDTGSNGQRGPFPALKKLFLSYMPNLVEWEAPTVDKGGETAVFSCLEELSISYCALLTKIPLSDIPLLQRLEILNCEELIYLFNELQSFQSLKSIKIGWCSKLTCLPSGLKSFTSLKSLEIDECRELTSVPEYLGEIRSLNDLRITKCWNLIYFPKTILGRLTRLRQLAIGGFSKELDSFPFLNSIQDLPSLESLTIYGDYYGGGRTKSLPDQLRCLTALNSLSIWDFNGVEALPEWLGNLSSLQSLEIWNCKNLKYLPTATAMQRLSKLRNLRIAYCSFLGANCAKGRGSEWPKISHISDVRIGKFSKLNQNNLKFSPNLICPFFYAHFLHQ</sequence>
<dbReference type="PANTHER" id="PTHR36766">
    <property type="entry name" value="PLANT BROAD-SPECTRUM MILDEW RESISTANCE PROTEIN RPW8"/>
    <property type="match status" value="1"/>
</dbReference>
<dbReference type="SUPFAM" id="SSF52540">
    <property type="entry name" value="P-loop containing nucleoside triphosphate hydrolases"/>
    <property type="match status" value="1"/>
</dbReference>
<evidence type="ECO:0000256" key="4">
    <source>
        <dbReference type="ARBA" id="ARBA00022821"/>
    </source>
</evidence>
<comment type="caution">
    <text evidence="10">The sequence shown here is derived from an EMBL/GenBank/DDBJ whole genome shotgun (WGS) entry which is preliminary data.</text>
</comment>
<dbReference type="PANTHER" id="PTHR36766:SF70">
    <property type="entry name" value="DISEASE RESISTANCE PROTEIN RGA4"/>
    <property type="match status" value="1"/>
</dbReference>
<dbReference type="InterPro" id="IPR041118">
    <property type="entry name" value="Rx_N"/>
</dbReference>
<dbReference type="InterPro" id="IPR042197">
    <property type="entry name" value="Apaf_helical"/>
</dbReference>
<dbReference type="Proteomes" id="UP001174677">
    <property type="component" value="Chromosome 14"/>
</dbReference>
<reference evidence="10" key="1">
    <citation type="journal article" date="2023" name="Plant Biotechnol. J.">
        <title>Chromosome-level wild Hevea brasiliensis genome provides new tools for genomic-assisted breeding and valuable loci to elevate rubber yield.</title>
        <authorList>
            <person name="Cheng H."/>
            <person name="Song X."/>
            <person name="Hu Y."/>
            <person name="Wu T."/>
            <person name="Yang Q."/>
            <person name="An Z."/>
            <person name="Feng S."/>
            <person name="Deng Z."/>
            <person name="Wu W."/>
            <person name="Zeng X."/>
            <person name="Tu M."/>
            <person name="Wang X."/>
            <person name="Huang H."/>
        </authorList>
    </citation>
    <scope>NUCLEOTIDE SEQUENCE</scope>
    <source>
        <strain evidence="10">MT/VB/25A 57/8</strain>
    </source>
</reference>
<dbReference type="Gene3D" id="1.10.10.10">
    <property type="entry name" value="Winged helix-like DNA-binding domain superfamily/Winged helix DNA-binding domain"/>
    <property type="match status" value="1"/>
</dbReference>
<evidence type="ECO:0000256" key="2">
    <source>
        <dbReference type="ARBA" id="ARBA00022737"/>
    </source>
</evidence>
<evidence type="ECO:0000256" key="5">
    <source>
        <dbReference type="ARBA" id="ARBA00022840"/>
    </source>
</evidence>
<evidence type="ECO:0000259" key="7">
    <source>
        <dbReference type="Pfam" id="PF18052"/>
    </source>
</evidence>
<gene>
    <name evidence="10" type="ORF">P3X46_025817</name>
</gene>
<protein>
    <recommendedName>
        <fullName evidence="12">Rx N-terminal domain-containing protein</fullName>
    </recommendedName>
</protein>
<evidence type="ECO:0008006" key="12">
    <source>
        <dbReference type="Google" id="ProtNLM"/>
    </source>
</evidence>
<evidence type="ECO:0000259" key="6">
    <source>
        <dbReference type="Pfam" id="PF00931"/>
    </source>
</evidence>
<dbReference type="SUPFAM" id="SSF52058">
    <property type="entry name" value="L domain-like"/>
    <property type="match status" value="1"/>
</dbReference>
<dbReference type="SUPFAM" id="SSF52047">
    <property type="entry name" value="RNI-like"/>
    <property type="match status" value="1"/>
</dbReference>
<dbReference type="InterPro" id="IPR002182">
    <property type="entry name" value="NB-ARC"/>
</dbReference>
<dbReference type="InterPro" id="IPR058922">
    <property type="entry name" value="WHD_DRP"/>
</dbReference>
<feature type="domain" description="Disease resistance N-terminal" evidence="7">
    <location>
        <begin position="9"/>
        <end position="96"/>
    </location>
</feature>
<dbReference type="InterPro" id="IPR038005">
    <property type="entry name" value="RX-like_CC"/>
</dbReference>
<feature type="domain" description="R13L1/DRL21-like LRR repeat region" evidence="9">
    <location>
        <begin position="675"/>
        <end position="809"/>
    </location>
</feature>
<evidence type="ECO:0000313" key="11">
    <source>
        <dbReference type="Proteomes" id="UP001174677"/>
    </source>
</evidence>
<evidence type="ECO:0000313" key="10">
    <source>
        <dbReference type="EMBL" id="KAJ9160413.1"/>
    </source>
</evidence>
<keyword evidence="4" id="KW-0611">Plant defense</keyword>
<keyword evidence="5" id="KW-0067">ATP-binding</keyword>
<keyword evidence="2" id="KW-0677">Repeat</keyword>
<dbReference type="Gene3D" id="1.10.8.430">
    <property type="entry name" value="Helical domain of apoptotic protease-activating factors"/>
    <property type="match status" value="1"/>
</dbReference>